<evidence type="ECO:0000313" key="1">
    <source>
        <dbReference type="EMBL" id="KIM45546.1"/>
    </source>
</evidence>
<sequence>MAHRGQTIHYHQARRLINTRNPPWVYGFPLDYDFLTDTYGAKFVPTPPDFGPNPTEMERMDLDRRRASQAMKHISIACRKAWPLLIGVVPGFSKTSGRTGVLALFACTKPNRDYVPTEEELLQLEALKEILFSEGFTFPNELSAWFVAV</sequence>
<reference evidence="2" key="2">
    <citation type="submission" date="2015-01" db="EMBL/GenBank/DDBJ databases">
        <title>Evolutionary Origins and Diversification of the Mycorrhizal Mutualists.</title>
        <authorList>
            <consortium name="DOE Joint Genome Institute"/>
            <consortium name="Mycorrhizal Genomics Consortium"/>
            <person name="Kohler A."/>
            <person name="Kuo A."/>
            <person name="Nagy L.G."/>
            <person name="Floudas D."/>
            <person name="Copeland A."/>
            <person name="Barry K.W."/>
            <person name="Cichocki N."/>
            <person name="Veneault-Fourrey C."/>
            <person name="LaButti K."/>
            <person name="Lindquist E.A."/>
            <person name="Lipzen A."/>
            <person name="Lundell T."/>
            <person name="Morin E."/>
            <person name="Murat C."/>
            <person name="Riley R."/>
            <person name="Ohm R."/>
            <person name="Sun H."/>
            <person name="Tunlid A."/>
            <person name="Henrissat B."/>
            <person name="Grigoriev I.V."/>
            <person name="Hibbett D.S."/>
            <person name="Martin F."/>
        </authorList>
    </citation>
    <scope>NUCLEOTIDE SEQUENCE [LARGE SCALE GENOMIC DNA]</scope>
    <source>
        <strain evidence="2">h7</strain>
    </source>
</reference>
<evidence type="ECO:0000313" key="2">
    <source>
        <dbReference type="Proteomes" id="UP000053424"/>
    </source>
</evidence>
<gene>
    <name evidence="1" type="ORF">M413DRAFT_442220</name>
</gene>
<protein>
    <submittedName>
        <fullName evidence="1">Uncharacterized protein</fullName>
    </submittedName>
</protein>
<dbReference type="HOGENOM" id="CLU_1749894_0_0_1"/>
<name>A0A0C3CP11_HEBCY</name>
<dbReference type="Proteomes" id="UP000053424">
    <property type="component" value="Unassembled WGS sequence"/>
</dbReference>
<reference evidence="1 2" key="1">
    <citation type="submission" date="2014-04" db="EMBL/GenBank/DDBJ databases">
        <authorList>
            <consortium name="DOE Joint Genome Institute"/>
            <person name="Kuo A."/>
            <person name="Gay G."/>
            <person name="Dore J."/>
            <person name="Kohler A."/>
            <person name="Nagy L.G."/>
            <person name="Floudas D."/>
            <person name="Copeland A."/>
            <person name="Barry K.W."/>
            <person name="Cichocki N."/>
            <person name="Veneault-Fourrey C."/>
            <person name="LaButti K."/>
            <person name="Lindquist E.A."/>
            <person name="Lipzen A."/>
            <person name="Lundell T."/>
            <person name="Morin E."/>
            <person name="Murat C."/>
            <person name="Sun H."/>
            <person name="Tunlid A."/>
            <person name="Henrissat B."/>
            <person name="Grigoriev I.V."/>
            <person name="Hibbett D.S."/>
            <person name="Martin F."/>
            <person name="Nordberg H.P."/>
            <person name="Cantor M.N."/>
            <person name="Hua S.X."/>
        </authorList>
    </citation>
    <scope>NUCLEOTIDE SEQUENCE [LARGE SCALE GENOMIC DNA]</scope>
    <source>
        <strain evidence="2">h7</strain>
    </source>
</reference>
<proteinExistence type="predicted"/>
<keyword evidence="2" id="KW-1185">Reference proteome</keyword>
<dbReference type="AlphaFoldDB" id="A0A0C3CP11"/>
<dbReference type="EMBL" id="KN831772">
    <property type="protein sequence ID" value="KIM45546.1"/>
    <property type="molecule type" value="Genomic_DNA"/>
</dbReference>
<organism evidence="1 2">
    <name type="scientific">Hebeloma cylindrosporum</name>
    <dbReference type="NCBI Taxonomy" id="76867"/>
    <lineage>
        <taxon>Eukaryota</taxon>
        <taxon>Fungi</taxon>
        <taxon>Dikarya</taxon>
        <taxon>Basidiomycota</taxon>
        <taxon>Agaricomycotina</taxon>
        <taxon>Agaricomycetes</taxon>
        <taxon>Agaricomycetidae</taxon>
        <taxon>Agaricales</taxon>
        <taxon>Agaricineae</taxon>
        <taxon>Hymenogastraceae</taxon>
        <taxon>Hebeloma</taxon>
    </lineage>
</organism>
<accession>A0A0C3CP11</accession>